<dbReference type="GO" id="GO:0019239">
    <property type="term" value="F:deaminase activity"/>
    <property type="evidence" value="ECO:0007669"/>
    <property type="project" value="TreeGrafter"/>
</dbReference>
<comment type="caution">
    <text evidence="1">The sequence shown here is derived from an EMBL/GenBank/DDBJ whole genome shotgun (WGS) entry which is preliminary data.</text>
</comment>
<dbReference type="AlphaFoldDB" id="A0A9D2MNV0"/>
<name>A0A9D2MNV0_9FIRM</name>
<proteinExistence type="predicted"/>
<dbReference type="PANTHER" id="PTHR11803">
    <property type="entry name" value="2-IMINOBUTANOATE/2-IMINOPROPANOATE DEAMINASE RIDA"/>
    <property type="match status" value="1"/>
</dbReference>
<organism evidence="1 2">
    <name type="scientific">Candidatus Flavonifractor intestinigallinarum</name>
    <dbReference type="NCBI Taxonomy" id="2838586"/>
    <lineage>
        <taxon>Bacteria</taxon>
        <taxon>Bacillati</taxon>
        <taxon>Bacillota</taxon>
        <taxon>Clostridia</taxon>
        <taxon>Eubacteriales</taxon>
        <taxon>Oscillospiraceae</taxon>
        <taxon>Flavonifractor</taxon>
    </lineage>
</organism>
<evidence type="ECO:0000313" key="1">
    <source>
        <dbReference type="EMBL" id="HJB81121.1"/>
    </source>
</evidence>
<dbReference type="Proteomes" id="UP000823921">
    <property type="component" value="Unassembled WGS sequence"/>
</dbReference>
<protein>
    <submittedName>
        <fullName evidence="1">RidA family protein</fullName>
    </submittedName>
</protein>
<dbReference type="InterPro" id="IPR035959">
    <property type="entry name" value="RutC-like_sf"/>
</dbReference>
<dbReference type="CDD" id="cd00448">
    <property type="entry name" value="YjgF_YER057c_UK114_family"/>
    <property type="match status" value="1"/>
</dbReference>
<accession>A0A9D2MNV0</accession>
<dbReference type="GO" id="GO:0005829">
    <property type="term" value="C:cytosol"/>
    <property type="evidence" value="ECO:0007669"/>
    <property type="project" value="TreeGrafter"/>
</dbReference>
<evidence type="ECO:0000313" key="2">
    <source>
        <dbReference type="Proteomes" id="UP000823921"/>
    </source>
</evidence>
<dbReference type="EMBL" id="DWXO01000084">
    <property type="protein sequence ID" value="HJB81121.1"/>
    <property type="molecule type" value="Genomic_DNA"/>
</dbReference>
<dbReference type="SUPFAM" id="SSF55298">
    <property type="entry name" value="YjgF-like"/>
    <property type="match status" value="1"/>
</dbReference>
<dbReference type="PANTHER" id="PTHR11803:SF39">
    <property type="entry name" value="2-IMINOBUTANOATE_2-IMINOPROPANOATE DEAMINASE"/>
    <property type="match status" value="1"/>
</dbReference>
<sequence>MDNTYIRFTDDLEAPYSDLVVVDGKYLYLSGLVSEDLDTQELACGDITFETRQVLNNLETLLRRYGSDMDHVVRIDVLLRDFAQRDEMNAEYVRHFDPKRMPARLCYGNVGLADDCKIEIAVIAVKC</sequence>
<reference evidence="1" key="1">
    <citation type="journal article" date="2021" name="PeerJ">
        <title>Extensive microbial diversity within the chicken gut microbiome revealed by metagenomics and culture.</title>
        <authorList>
            <person name="Gilroy R."/>
            <person name="Ravi A."/>
            <person name="Getino M."/>
            <person name="Pursley I."/>
            <person name="Horton D.L."/>
            <person name="Alikhan N.F."/>
            <person name="Baker D."/>
            <person name="Gharbi K."/>
            <person name="Hall N."/>
            <person name="Watson M."/>
            <person name="Adriaenssens E.M."/>
            <person name="Foster-Nyarko E."/>
            <person name="Jarju S."/>
            <person name="Secka A."/>
            <person name="Antonio M."/>
            <person name="Oren A."/>
            <person name="Chaudhuri R.R."/>
            <person name="La Ragione R."/>
            <person name="Hildebrand F."/>
            <person name="Pallen M.J."/>
        </authorList>
    </citation>
    <scope>NUCLEOTIDE SEQUENCE</scope>
    <source>
        <strain evidence="1">CHK192-8294</strain>
    </source>
</reference>
<dbReference type="InterPro" id="IPR006175">
    <property type="entry name" value="YjgF/YER057c/UK114"/>
</dbReference>
<dbReference type="Gene3D" id="3.30.1330.40">
    <property type="entry name" value="RutC-like"/>
    <property type="match status" value="1"/>
</dbReference>
<dbReference type="Pfam" id="PF01042">
    <property type="entry name" value="Ribonuc_L-PSP"/>
    <property type="match status" value="1"/>
</dbReference>
<gene>
    <name evidence="1" type="ORF">H9712_09045</name>
</gene>
<reference evidence="1" key="2">
    <citation type="submission" date="2021-04" db="EMBL/GenBank/DDBJ databases">
        <authorList>
            <person name="Gilroy R."/>
        </authorList>
    </citation>
    <scope>NUCLEOTIDE SEQUENCE</scope>
    <source>
        <strain evidence="1">CHK192-8294</strain>
    </source>
</reference>